<accession>A0A8H7Y872</accession>
<sequence>MRLFTSYALWTLAILAGLSTANAAVASDSSQCLAEICGEPLFGVESSLVARSTPQKPCPSATATLKHRDLTNAERLGRGLPLKPPVRRGHAARSQVSPIPQVPEPEEPEPPTTEPEPKEVVYQGKIEVRKTDGTSLGYIYATNRASGLFTYGTVEGSALTISFSLNEGVTSGTNLAITMLNSDGPLLGLVQGRDSTTVDIATGSFNYLYINGIELPGSSPGSVPITMPNGYSSNRAAESHIWNLDLTTGDLSPQWINSDGSSPVTKLWSQSNFLYAGADPAAFLAKYPSAVTPLTLHFVVDDQSST</sequence>
<name>A0A8H7Y872_PSICU</name>
<reference evidence="3" key="1">
    <citation type="submission" date="2021-02" db="EMBL/GenBank/DDBJ databases">
        <title>Psilocybe cubensis genome.</title>
        <authorList>
            <person name="Mckernan K.J."/>
            <person name="Crawford S."/>
            <person name="Trippe A."/>
            <person name="Kane L.T."/>
            <person name="Mclaughlin S."/>
        </authorList>
    </citation>
    <scope>NUCLEOTIDE SEQUENCE [LARGE SCALE GENOMIC DNA]</scope>
    <source>
        <strain evidence="3">MGC-MH-2018</strain>
    </source>
</reference>
<dbReference type="OrthoDB" id="4584900at2759"/>
<evidence type="ECO:0000313" key="3">
    <source>
        <dbReference type="EMBL" id="KAG5173116.1"/>
    </source>
</evidence>
<dbReference type="EMBL" id="JAFIQS010000002">
    <property type="protein sequence ID" value="KAG5173116.1"/>
    <property type="molecule type" value="Genomic_DNA"/>
</dbReference>
<gene>
    <name evidence="3" type="ORF">JR316_002623</name>
</gene>
<keyword evidence="2" id="KW-0732">Signal</keyword>
<proteinExistence type="predicted"/>
<evidence type="ECO:0000256" key="2">
    <source>
        <dbReference type="SAM" id="SignalP"/>
    </source>
</evidence>
<feature type="signal peptide" evidence="2">
    <location>
        <begin position="1"/>
        <end position="23"/>
    </location>
</feature>
<protein>
    <submittedName>
        <fullName evidence="3">Uncharacterized protein</fullName>
    </submittedName>
</protein>
<evidence type="ECO:0000256" key="1">
    <source>
        <dbReference type="SAM" id="MobiDB-lite"/>
    </source>
</evidence>
<feature type="region of interest" description="Disordered" evidence="1">
    <location>
        <begin position="69"/>
        <end position="120"/>
    </location>
</feature>
<dbReference type="AlphaFoldDB" id="A0A8H7Y872"/>
<comment type="caution">
    <text evidence="3">The sequence shown here is derived from an EMBL/GenBank/DDBJ whole genome shotgun (WGS) entry which is preliminary data.</text>
</comment>
<feature type="chain" id="PRO_5034671144" evidence="2">
    <location>
        <begin position="24"/>
        <end position="306"/>
    </location>
</feature>
<organism evidence="3">
    <name type="scientific">Psilocybe cubensis</name>
    <name type="common">Psychedelic mushroom</name>
    <name type="synonym">Stropharia cubensis</name>
    <dbReference type="NCBI Taxonomy" id="181762"/>
    <lineage>
        <taxon>Eukaryota</taxon>
        <taxon>Fungi</taxon>
        <taxon>Dikarya</taxon>
        <taxon>Basidiomycota</taxon>
        <taxon>Agaricomycotina</taxon>
        <taxon>Agaricomycetes</taxon>
        <taxon>Agaricomycetidae</taxon>
        <taxon>Agaricales</taxon>
        <taxon>Agaricineae</taxon>
        <taxon>Strophariaceae</taxon>
        <taxon>Psilocybe</taxon>
    </lineage>
</organism>